<dbReference type="Proteomes" id="UP000070700">
    <property type="component" value="Unassembled WGS sequence"/>
</dbReference>
<feature type="transmembrane region" description="Helical" evidence="1">
    <location>
        <begin position="161"/>
        <end position="184"/>
    </location>
</feature>
<evidence type="ECO:0000313" key="3">
    <source>
        <dbReference type="Proteomes" id="UP000070700"/>
    </source>
</evidence>
<dbReference type="RefSeq" id="XP_018079011.1">
    <property type="nucleotide sequence ID" value="XM_018218054.1"/>
</dbReference>
<evidence type="ECO:0000313" key="2">
    <source>
        <dbReference type="EMBL" id="KUJ24656.1"/>
    </source>
</evidence>
<dbReference type="GeneID" id="28827780"/>
<keyword evidence="1" id="KW-1133">Transmembrane helix</keyword>
<accession>A0A194XWX4</accession>
<evidence type="ECO:0000256" key="1">
    <source>
        <dbReference type="SAM" id="Phobius"/>
    </source>
</evidence>
<proteinExistence type="predicted"/>
<keyword evidence="1" id="KW-0472">Membrane</keyword>
<dbReference type="InParanoid" id="A0A194XWX4"/>
<feature type="transmembrane region" description="Helical" evidence="1">
    <location>
        <begin position="101"/>
        <end position="122"/>
    </location>
</feature>
<protein>
    <submittedName>
        <fullName evidence="2">Uncharacterized protein</fullName>
    </submittedName>
</protein>
<organism evidence="2 3">
    <name type="scientific">Mollisia scopiformis</name>
    <name type="common">Conifer needle endophyte fungus</name>
    <name type="synonym">Phialocephala scopiformis</name>
    <dbReference type="NCBI Taxonomy" id="149040"/>
    <lineage>
        <taxon>Eukaryota</taxon>
        <taxon>Fungi</taxon>
        <taxon>Dikarya</taxon>
        <taxon>Ascomycota</taxon>
        <taxon>Pezizomycotina</taxon>
        <taxon>Leotiomycetes</taxon>
        <taxon>Helotiales</taxon>
        <taxon>Mollisiaceae</taxon>
        <taxon>Mollisia</taxon>
    </lineage>
</organism>
<gene>
    <name evidence="2" type="ORF">LY89DRAFT_713453</name>
</gene>
<feature type="transmembrane region" description="Helical" evidence="1">
    <location>
        <begin position="691"/>
        <end position="715"/>
    </location>
</feature>
<dbReference type="AlphaFoldDB" id="A0A194XWX4"/>
<name>A0A194XWX4_MOLSC</name>
<keyword evidence="1" id="KW-0812">Transmembrane</keyword>
<sequence length="803" mass="87770">MSFLERGGENIVPLLELRNKMDSSTTDKKERPRSATTMSILAPEKRRISPRFIGVLKRAVPLLVHVPPMVISVGVLTLTFRQAFWGPPGDNTNAVLNSLQFAAQLHTSLIAVSLAAILLHYVHTCLRASSGAPLGFLSSNFQLHSLTYVLSSEFRALGYRYVLIFFPLFLLGMLAGPASAITMLPRLQFWSINKLWTGTGNLDFRVFIGANETMLYPSVLTAGNSPAECAGLNASLLGECPGYGMKYWLQQDDLFPIYQGPAQINKSIEETNSFGEPFLRYMVGQTSFVNQGNQDVYLTSTLSKFLASALVGYGNVLYEIGVQAQQIFGEQTNDVTIQSEDTSLLARYDLSFAGGGKTVSTRKPLVEVECAGYAPNATSLTLQHSRMVWPPFTSDPIDSADWEVQASDYSSLSSDLNSTVVNSSFIDISQFGTVAPSLGAFFATPAIFATSSFSAPRSGNLSLFTCTIDARWMPTTAFWDSSSGTAAVFDSNPNPNAAIGVDADLSGLHPYALDTVSITPSFSSLLDVPFSDSIIDPQPTNRTILDTLGQKCLDSNTFINSTSGTRLFNQGTVMSLTSCLEVALSIYLADAMSRLQDSIPIYLVASGHLTDLASGEGFPEDVYYVQDFYAEFPGSTEMIVNQTTGQSQLAEAKYQVLGISLQDFEDDSRFLEMKFAASRWGYGYGFQESRLIFVGVVVLLLHVVLCLGFMGWVLVMGDRGRAWESIGELVVVGMKSGALGGKDAVEEEREGKKWKDRYVVEEVVIGGESSGIEGKKEMVLRKVGKREKDEDYDSFSHAQWEPR</sequence>
<dbReference type="KEGG" id="psco:LY89DRAFT_713453"/>
<dbReference type="EMBL" id="KQ947404">
    <property type="protein sequence ID" value="KUJ24656.1"/>
    <property type="molecule type" value="Genomic_DNA"/>
</dbReference>
<feature type="transmembrane region" description="Helical" evidence="1">
    <location>
        <begin position="59"/>
        <end position="81"/>
    </location>
</feature>
<dbReference type="OrthoDB" id="5342924at2759"/>
<reference evidence="2 3" key="1">
    <citation type="submission" date="2015-10" db="EMBL/GenBank/DDBJ databases">
        <title>Full genome of DAOMC 229536 Phialocephala scopiformis, a fungal endophyte of spruce producing the potent anti-insectan compound rugulosin.</title>
        <authorList>
            <consortium name="DOE Joint Genome Institute"/>
            <person name="Walker A.K."/>
            <person name="Frasz S.L."/>
            <person name="Seifert K.A."/>
            <person name="Miller J.D."/>
            <person name="Mondo S.J."/>
            <person name="Labutti K."/>
            <person name="Lipzen A."/>
            <person name="Dockter R."/>
            <person name="Kennedy M."/>
            <person name="Grigoriev I.V."/>
            <person name="Spatafora J.W."/>
        </authorList>
    </citation>
    <scope>NUCLEOTIDE SEQUENCE [LARGE SCALE GENOMIC DNA]</scope>
    <source>
        <strain evidence="2 3">CBS 120377</strain>
    </source>
</reference>
<keyword evidence="3" id="KW-1185">Reference proteome</keyword>